<dbReference type="PANTHER" id="PTHR43547:SF2">
    <property type="entry name" value="HYBRID SIGNAL TRANSDUCTION HISTIDINE KINASE C"/>
    <property type="match status" value="1"/>
</dbReference>
<proteinExistence type="predicted"/>
<dbReference type="InterPro" id="IPR015943">
    <property type="entry name" value="WD40/YVTN_repeat-like_dom_sf"/>
</dbReference>
<evidence type="ECO:0000313" key="3">
    <source>
        <dbReference type="Proteomes" id="UP000251993"/>
    </source>
</evidence>
<gene>
    <name evidence="2" type="ORF">DR864_18530</name>
</gene>
<dbReference type="Gene3D" id="2.130.10.10">
    <property type="entry name" value="YVTN repeat-like/Quinoprotein amine dehydrogenase"/>
    <property type="match status" value="5"/>
</dbReference>
<dbReference type="PANTHER" id="PTHR43547">
    <property type="entry name" value="TWO-COMPONENT HISTIDINE KINASE"/>
    <property type="match status" value="1"/>
</dbReference>
<keyword evidence="3" id="KW-1185">Reference proteome</keyword>
<dbReference type="RefSeq" id="WP_114068359.1">
    <property type="nucleotide sequence ID" value="NZ_CP030850.1"/>
</dbReference>
<dbReference type="OrthoDB" id="799853at2"/>
<dbReference type="KEGG" id="run:DR864_18530"/>
<dbReference type="SUPFAM" id="SSF63829">
    <property type="entry name" value="Calcium-dependent phosphotriesterase"/>
    <property type="match status" value="2"/>
</dbReference>
<name>A0A344TLR9_9BACT</name>
<evidence type="ECO:0000256" key="1">
    <source>
        <dbReference type="ARBA" id="ARBA00022553"/>
    </source>
</evidence>
<dbReference type="AlphaFoldDB" id="A0A344TLR9"/>
<accession>A0A344TLR9</accession>
<dbReference type="GO" id="GO:0000155">
    <property type="term" value="F:phosphorelay sensor kinase activity"/>
    <property type="evidence" value="ECO:0007669"/>
    <property type="project" value="TreeGrafter"/>
</dbReference>
<dbReference type="Pfam" id="PF07494">
    <property type="entry name" value="Reg_prop"/>
    <property type="match status" value="5"/>
</dbReference>
<keyword evidence="1" id="KW-0597">Phosphoprotein</keyword>
<organism evidence="2 3">
    <name type="scientific">Runella rosea</name>
    <dbReference type="NCBI Taxonomy" id="2259595"/>
    <lineage>
        <taxon>Bacteria</taxon>
        <taxon>Pseudomonadati</taxon>
        <taxon>Bacteroidota</taxon>
        <taxon>Cytophagia</taxon>
        <taxon>Cytophagales</taxon>
        <taxon>Spirosomataceae</taxon>
        <taxon>Runella</taxon>
    </lineage>
</organism>
<dbReference type="Proteomes" id="UP000251993">
    <property type="component" value="Chromosome"/>
</dbReference>
<evidence type="ECO:0000313" key="2">
    <source>
        <dbReference type="EMBL" id="AXE19590.1"/>
    </source>
</evidence>
<sequence length="383" mass="43318">MKKHYLPTQIYTFLLLFVGIMVCNGQVKTNLSKDDLSAPKTITNSPPKMIRTQGVVSGNVGCELQDKAGNLWFSTSGEGVYRFDGKSFTNFTTKDGLSSNDVSAIIEDRTGNILFGTKSGICKYDGGKFSKYFKSDSLTKFGITSLLEDREGNIWFGVINKGIYRYDGTNVSNFLYKYEHPFYGDRHEKYISDIIQDKNGNIWFSSWNGGGVWRYDGKSFKSFLPSANYYKTNQDQRNHNYPQNTSDYLSSTFYSPSKDHITDDMIFSATEDKAGNIWFATRRHGACRYDGKTFTSFGEKEGFVSYGISSILEDKKGNIWLATDKNGVFSYDGKTFKNFTTKDGLINDSVKSILEDKNGNIWFGTRGFGLSRYNGKTFTNFSE</sequence>
<dbReference type="EMBL" id="CP030850">
    <property type="protein sequence ID" value="AXE19590.1"/>
    <property type="molecule type" value="Genomic_DNA"/>
</dbReference>
<evidence type="ECO:0008006" key="4">
    <source>
        <dbReference type="Google" id="ProtNLM"/>
    </source>
</evidence>
<dbReference type="InterPro" id="IPR011110">
    <property type="entry name" value="Reg_prop"/>
</dbReference>
<protein>
    <recommendedName>
        <fullName evidence="4">Two component regulator propeller</fullName>
    </recommendedName>
</protein>
<reference evidence="2 3" key="1">
    <citation type="submission" date="2018-07" db="EMBL/GenBank/DDBJ databases">
        <title>Genome sequencing of Runella.</title>
        <authorList>
            <person name="Baek M.-G."/>
            <person name="Yi H."/>
        </authorList>
    </citation>
    <scope>NUCLEOTIDE SEQUENCE [LARGE SCALE GENOMIC DNA]</scope>
    <source>
        <strain evidence="2 3">HYN0085</strain>
    </source>
</reference>